<dbReference type="SMART" id="SM00829">
    <property type="entry name" value="PKS_ER"/>
    <property type="match status" value="1"/>
</dbReference>
<name>A0ABT9NC29_9ACTO</name>
<evidence type="ECO:0000313" key="4">
    <source>
        <dbReference type="EMBL" id="MDP9801282.1"/>
    </source>
</evidence>
<gene>
    <name evidence="4" type="ORF">J2S49_001358</name>
</gene>
<evidence type="ECO:0000313" key="5">
    <source>
        <dbReference type="Proteomes" id="UP001235966"/>
    </source>
</evidence>
<sequence length="304" mass="31424">MRKLMQNETGLDNIRLTDVEEPHAGPGQVRVAWEAGGVNPMDWKLATGVFPLSYVKREYPLGFGSDFAGVIDEVGEGVEGFEVGQRVLGNRIGEGFGDYIVNKPVNLHLLPIPDGMSFELAGALATVSSTAVGAIDDLGDINGQTILIGGGAGGVGTIAVQYAVSKGARVLATGSESSAPELRALGAEPVTYGDGLTQRVREALGSDTLAAAADLVNTDVVGAALELGVPAERITAISGGELPEGVKASGNAAARTDARADIVSRIAAGEIYVPIELSVPLERFREAIDRSMAGHVHGKVVITK</sequence>
<dbReference type="Pfam" id="PF13602">
    <property type="entry name" value="ADH_zinc_N_2"/>
    <property type="match status" value="1"/>
</dbReference>
<dbReference type="InterPro" id="IPR011032">
    <property type="entry name" value="GroES-like_sf"/>
</dbReference>
<dbReference type="PANTHER" id="PTHR48106:SF18">
    <property type="entry name" value="QUINONE OXIDOREDUCTASE PIG3"/>
    <property type="match status" value="1"/>
</dbReference>
<dbReference type="InterPro" id="IPR036291">
    <property type="entry name" value="NAD(P)-bd_dom_sf"/>
</dbReference>
<dbReference type="SUPFAM" id="SSF51735">
    <property type="entry name" value="NAD(P)-binding Rossmann-fold domains"/>
    <property type="match status" value="1"/>
</dbReference>
<dbReference type="PANTHER" id="PTHR48106">
    <property type="entry name" value="QUINONE OXIDOREDUCTASE PIG3-RELATED"/>
    <property type="match status" value="1"/>
</dbReference>
<dbReference type="SUPFAM" id="SSF50129">
    <property type="entry name" value="GroES-like"/>
    <property type="match status" value="1"/>
</dbReference>
<protein>
    <submittedName>
        <fullName evidence="4">NADPH:quinone reductase-like Zn-dependent oxidoreductase</fullName>
    </submittedName>
</protein>
<evidence type="ECO:0000259" key="3">
    <source>
        <dbReference type="SMART" id="SM00829"/>
    </source>
</evidence>
<dbReference type="InterPro" id="IPR020843">
    <property type="entry name" value="ER"/>
</dbReference>
<dbReference type="Pfam" id="PF08240">
    <property type="entry name" value="ADH_N"/>
    <property type="match status" value="1"/>
</dbReference>
<dbReference type="RefSeq" id="WP_278059160.1">
    <property type="nucleotide sequence ID" value="NZ_CP121247.1"/>
</dbReference>
<dbReference type="EMBL" id="JAUSQW010000001">
    <property type="protein sequence ID" value="MDP9801282.1"/>
    <property type="molecule type" value="Genomic_DNA"/>
</dbReference>
<dbReference type="CDD" id="cd05289">
    <property type="entry name" value="MDR_like_2"/>
    <property type="match status" value="1"/>
</dbReference>
<dbReference type="Proteomes" id="UP001235966">
    <property type="component" value="Unassembled WGS sequence"/>
</dbReference>
<evidence type="ECO:0000256" key="2">
    <source>
        <dbReference type="ARBA" id="ARBA00023002"/>
    </source>
</evidence>
<keyword evidence="2" id="KW-0560">Oxidoreductase</keyword>
<proteinExistence type="predicted"/>
<dbReference type="Gene3D" id="3.40.50.720">
    <property type="entry name" value="NAD(P)-binding Rossmann-like Domain"/>
    <property type="match status" value="1"/>
</dbReference>
<dbReference type="Gene3D" id="3.90.180.10">
    <property type="entry name" value="Medium-chain alcohol dehydrogenases, catalytic domain"/>
    <property type="match status" value="1"/>
</dbReference>
<comment type="caution">
    <text evidence="4">The sequence shown here is derived from an EMBL/GenBank/DDBJ whole genome shotgun (WGS) entry which is preliminary data.</text>
</comment>
<dbReference type="InterPro" id="IPR013154">
    <property type="entry name" value="ADH-like_N"/>
</dbReference>
<evidence type="ECO:0000256" key="1">
    <source>
        <dbReference type="ARBA" id="ARBA00022857"/>
    </source>
</evidence>
<accession>A0ABT9NC29</accession>
<reference evidence="4 5" key="1">
    <citation type="submission" date="2023-07" db="EMBL/GenBank/DDBJ databases">
        <title>Sequencing the genomes of 1000 actinobacteria strains.</title>
        <authorList>
            <person name="Klenk H.-P."/>
        </authorList>
    </citation>
    <scope>NUCLEOTIDE SEQUENCE [LARGE SCALE GENOMIC DNA]</scope>
    <source>
        <strain evidence="4 5">DSM 102162</strain>
    </source>
</reference>
<organism evidence="4 5">
    <name type="scientific">Arcanobacterium wilhelmae</name>
    <dbReference type="NCBI Taxonomy" id="1803177"/>
    <lineage>
        <taxon>Bacteria</taxon>
        <taxon>Bacillati</taxon>
        <taxon>Actinomycetota</taxon>
        <taxon>Actinomycetes</taxon>
        <taxon>Actinomycetales</taxon>
        <taxon>Actinomycetaceae</taxon>
        <taxon>Arcanobacterium</taxon>
    </lineage>
</organism>
<feature type="domain" description="Enoyl reductase (ER)" evidence="3">
    <location>
        <begin position="10"/>
        <end position="302"/>
    </location>
</feature>
<keyword evidence="1" id="KW-0521">NADP</keyword>
<keyword evidence="5" id="KW-1185">Reference proteome</keyword>